<dbReference type="InterPro" id="IPR051209">
    <property type="entry name" value="FAD-bind_Monooxygenase_sf"/>
</dbReference>
<dbReference type="Pfam" id="PF13738">
    <property type="entry name" value="Pyr_redox_3"/>
    <property type="match status" value="1"/>
</dbReference>
<keyword evidence="2" id="KW-1185">Reference proteome</keyword>
<dbReference type="InterPro" id="IPR036188">
    <property type="entry name" value="FAD/NAD-bd_sf"/>
</dbReference>
<comment type="caution">
    <text evidence="1">The sequence shown here is derived from an EMBL/GenBank/DDBJ whole genome shotgun (WGS) entry which is preliminary data.</text>
</comment>
<dbReference type="PANTHER" id="PTHR42877">
    <property type="entry name" value="L-ORNITHINE N(5)-MONOOXYGENASE-RELATED"/>
    <property type="match status" value="1"/>
</dbReference>
<dbReference type="PANTHER" id="PTHR42877:SF4">
    <property type="entry name" value="FAD_NAD(P)-BINDING DOMAIN-CONTAINING PROTEIN-RELATED"/>
    <property type="match status" value="1"/>
</dbReference>
<proteinExistence type="predicted"/>
<dbReference type="SUPFAM" id="SSF51905">
    <property type="entry name" value="FAD/NAD(P)-binding domain"/>
    <property type="match status" value="1"/>
</dbReference>
<dbReference type="Proteomes" id="UP000282515">
    <property type="component" value="Unassembled WGS sequence"/>
</dbReference>
<evidence type="ECO:0000313" key="1">
    <source>
        <dbReference type="EMBL" id="RLV55650.1"/>
    </source>
</evidence>
<name>A0A3L8PK88_9ACTN</name>
<dbReference type="EMBL" id="RDBF01000006">
    <property type="protein sequence ID" value="RLV55650.1"/>
    <property type="molecule type" value="Genomic_DNA"/>
</dbReference>
<gene>
    <name evidence="1" type="ORF">D9V41_09265</name>
</gene>
<dbReference type="AlphaFoldDB" id="A0A3L8PK88"/>
<accession>A0A3L8PK88</accession>
<reference evidence="1 2" key="1">
    <citation type="submission" date="2018-10" db="EMBL/GenBank/DDBJ databases">
        <title>Aeromicrobium sp. 9W16Y-2 whole genome shotgun sequence.</title>
        <authorList>
            <person name="Li F."/>
        </authorList>
    </citation>
    <scope>NUCLEOTIDE SEQUENCE [LARGE SCALE GENOMIC DNA]</scope>
    <source>
        <strain evidence="1 2">9W16Y-2</strain>
    </source>
</reference>
<dbReference type="Gene3D" id="3.50.50.60">
    <property type="entry name" value="FAD/NAD(P)-binding domain"/>
    <property type="match status" value="2"/>
</dbReference>
<protein>
    <submittedName>
        <fullName evidence="1">NAD(P)/FAD-dependent oxidoreductase</fullName>
    </submittedName>
</protein>
<sequence>MTLPLVSVDQIEELLAGAEIPPLLAAMAHATGDRAFLDPGLAPPHRQRGAHLVKHGGMDEPAVERAKKLIAAALPDVLGREPALREELIEPSLSFLAGRLRDGADDLLRHELVGPPTPVDLTASGLRAVVVGAGVSGLAAAVNLRAAGVDVTVLDKNEEVGGTWWENTYPGCRLDTPNFTYSYSFAQRPVWPDHFSQQPDLRDYLIEVSSQFRLRDAVRFGREVEEAVWEESTAEWVVTVHAPQGREVYRCDVLVTAVGQLNRPRIPDIPGLDEFPGDVMHSATWDHGVELAGREVAVVGTGASAFQIVPAVVDDVARLTVFQRNAPWMLPTPHYTQPIDGAQRRLFEQVPGYGRWYRFWQFVASMEAWLPLVEVDPGWSEPGTVSRLNAEFREELLDALRGQFADRPDLLAVCTPSYPPGAKRMLRDDGSWGRALRRDHVDVVRSGVVRVEGRRLIAADGSSVEADVIVFATGFRAEEFLAPMRIVGREGRTLSEHWKGDARAYATTSVPGFPNLFMLLGPNSGLAANGSIVFMSECAAEYVVRCLETLVRRQAEAMAPTVEAYERFAERVDAANRRRAWGVPGVSTWYQNQYGRVSQNWPLELADYWELTHRVVEEDFDFTGVR</sequence>
<organism evidence="1 2">
    <name type="scientific">Aeromicrobium phragmitis</name>
    <dbReference type="NCBI Taxonomy" id="2478914"/>
    <lineage>
        <taxon>Bacteria</taxon>
        <taxon>Bacillati</taxon>
        <taxon>Actinomycetota</taxon>
        <taxon>Actinomycetes</taxon>
        <taxon>Propionibacteriales</taxon>
        <taxon>Nocardioidaceae</taxon>
        <taxon>Aeromicrobium</taxon>
    </lineage>
</organism>
<evidence type="ECO:0000313" key="2">
    <source>
        <dbReference type="Proteomes" id="UP000282515"/>
    </source>
</evidence>
<dbReference type="PRINTS" id="PR00419">
    <property type="entry name" value="ADXRDTASE"/>
</dbReference>